<dbReference type="GO" id="GO:0030313">
    <property type="term" value="C:cell envelope"/>
    <property type="evidence" value="ECO:0007669"/>
    <property type="project" value="UniProtKB-SubCell"/>
</dbReference>
<dbReference type="InterPro" id="IPR001638">
    <property type="entry name" value="Solute-binding_3/MltF_N"/>
</dbReference>
<evidence type="ECO:0000256" key="1">
    <source>
        <dbReference type="ARBA" id="ARBA00004196"/>
    </source>
</evidence>
<dbReference type="RefSeq" id="WP_117527624.1">
    <property type="nucleotide sequence ID" value="NZ_JAQDKA010000017.1"/>
</dbReference>
<accession>A0A3E2TQA8</accession>
<dbReference type="PROSITE" id="PS51257">
    <property type="entry name" value="PROKAR_LIPOPROTEIN"/>
    <property type="match status" value="1"/>
</dbReference>
<sequence>MKMRKVLSALLVAACTLSLAACGSSSSKNETTGASGETAAGSANTAKVIDVDLTSEEYAFGVDKTQPELLEQTNTFIQKIKDDGTLDAICAKYFGDGEPEAVESAELDSSKDQLVVATNAAFEPFEYTKGDQYYGIDMEIAKLLADELGKELVIQNMDFDAVCLSVSQQKCDIAMAGLTINEERQEYVTFTDSYYQASQRLIVPSADTTFDECKTADEVAAKLGELSSSDKIGVQAGTTGQYYVEGSEDWGFPGLPAECVTYKSGSLAVQDMLNGNIKYVIIDAAPAAAITASINAMQ</sequence>
<gene>
    <name evidence="7" type="ORF">DW070_05380</name>
</gene>
<dbReference type="Pfam" id="PF00497">
    <property type="entry name" value="SBP_bac_3"/>
    <property type="match status" value="1"/>
</dbReference>
<dbReference type="AlphaFoldDB" id="A0A3E2TQA8"/>
<protein>
    <submittedName>
        <fullName evidence="7">Amino acid ABC transporter substrate-binding protein</fullName>
    </submittedName>
</protein>
<evidence type="ECO:0000313" key="7">
    <source>
        <dbReference type="EMBL" id="RGB80720.1"/>
    </source>
</evidence>
<dbReference type="Proteomes" id="UP000260773">
    <property type="component" value="Unassembled WGS sequence"/>
</dbReference>
<feature type="domain" description="Solute-binding protein family 3/N-terminal" evidence="6">
    <location>
        <begin position="113"/>
        <end position="298"/>
    </location>
</feature>
<dbReference type="InterPro" id="IPR018313">
    <property type="entry name" value="SBP_3_CS"/>
</dbReference>
<comment type="similarity">
    <text evidence="2 4">Belongs to the bacterial solute-binding protein 3 family.</text>
</comment>
<dbReference type="PANTHER" id="PTHR35936:SF38">
    <property type="entry name" value="GLUTAMINE-BINDING PERIPLASMIC PROTEIN"/>
    <property type="match status" value="1"/>
</dbReference>
<dbReference type="EMBL" id="QVEP01000009">
    <property type="protein sequence ID" value="RGB80720.1"/>
    <property type="molecule type" value="Genomic_DNA"/>
</dbReference>
<evidence type="ECO:0000259" key="6">
    <source>
        <dbReference type="SMART" id="SM00062"/>
    </source>
</evidence>
<evidence type="ECO:0000256" key="2">
    <source>
        <dbReference type="ARBA" id="ARBA00010333"/>
    </source>
</evidence>
<feature type="signal peptide" evidence="5">
    <location>
        <begin position="1"/>
        <end position="20"/>
    </location>
</feature>
<feature type="chain" id="PRO_5039497103" evidence="5">
    <location>
        <begin position="21"/>
        <end position="298"/>
    </location>
</feature>
<name>A0A3E2TQA8_9FIRM</name>
<dbReference type="SMART" id="SM00062">
    <property type="entry name" value="PBPb"/>
    <property type="match status" value="1"/>
</dbReference>
<evidence type="ECO:0000313" key="8">
    <source>
        <dbReference type="Proteomes" id="UP000260773"/>
    </source>
</evidence>
<keyword evidence="3 5" id="KW-0732">Signal</keyword>
<dbReference type="SUPFAM" id="SSF53850">
    <property type="entry name" value="Periplasmic binding protein-like II"/>
    <property type="match status" value="2"/>
</dbReference>
<evidence type="ECO:0000256" key="4">
    <source>
        <dbReference type="RuleBase" id="RU003744"/>
    </source>
</evidence>
<comment type="caution">
    <text evidence="7">The sequence shown here is derived from an EMBL/GenBank/DDBJ whole genome shotgun (WGS) entry which is preliminary data.</text>
</comment>
<dbReference type="PANTHER" id="PTHR35936">
    <property type="entry name" value="MEMBRANE-BOUND LYTIC MUREIN TRANSGLYCOSYLASE F"/>
    <property type="match status" value="1"/>
</dbReference>
<dbReference type="PROSITE" id="PS01039">
    <property type="entry name" value="SBP_BACTERIAL_3"/>
    <property type="match status" value="1"/>
</dbReference>
<organism evidence="7 8">
    <name type="scientific">Coprococcus catus</name>
    <dbReference type="NCBI Taxonomy" id="116085"/>
    <lineage>
        <taxon>Bacteria</taxon>
        <taxon>Bacillati</taxon>
        <taxon>Bacillota</taxon>
        <taxon>Clostridia</taxon>
        <taxon>Lachnospirales</taxon>
        <taxon>Lachnospiraceae</taxon>
        <taxon>Coprococcus</taxon>
    </lineage>
</organism>
<evidence type="ECO:0000256" key="3">
    <source>
        <dbReference type="ARBA" id="ARBA00022729"/>
    </source>
</evidence>
<proteinExistence type="inferred from homology"/>
<reference evidence="7 8" key="1">
    <citation type="submission" date="2018-08" db="EMBL/GenBank/DDBJ databases">
        <title>A genome reference for cultivated species of the human gut microbiota.</title>
        <authorList>
            <person name="Zou Y."/>
            <person name="Xue W."/>
            <person name="Luo G."/>
        </authorList>
    </citation>
    <scope>NUCLEOTIDE SEQUENCE [LARGE SCALE GENOMIC DNA]</scope>
    <source>
        <strain evidence="7 8">AF45-17</strain>
    </source>
</reference>
<dbReference type="Gene3D" id="3.40.190.10">
    <property type="entry name" value="Periplasmic binding protein-like II"/>
    <property type="match status" value="4"/>
</dbReference>
<evidence type="ECO:0000256" key="5">
    <source>
        <dbReference type="SAM" id="SignalP"/>
    </source>
</evidence>
<comment type="subcellular location">
    <subcellularLocation>
        <location evidence="1">Cell envelope</location>
    </subcellularLocation>
</comment>